<reference evidence="1" key="1">
    <citation type="submission" date="2021-02" db="EMBL/GenBank/DDBJ databases">
        <authorList>
            <person name="Nowell W R."/>
        </authorList>
    </citation>
    <scope>NUCLEOTIDE SEQUENCE</scope>
</reference>
<dbReference type="AlphaFoldDB" id="A0A813P0K7"/>
<dbReference type="Proteomes" id="UP000663829">
    <property type="component" value="Unassembled WGS sequence"/>
</dbReference>
<dbReference type="Proteomes" id="UP000681722">
    <property type="component" value="Unassembled WGS sequence"/>
</dbReference>
<accession>A0A813P0K7</accession>
<name>A0A813P0K7_9BILA</name>
<proteinExistence type="predicted"/>
<keyword evidence="3" id="KW-1185">Reference proteome</keyword>
<sequence length="145" mass="16745">MGTDPGPLLANLFLYKSEFEFLDKNTKKVVFNMQIINNTFRYINDLITINADDKSNLHQMSIYPSQLTLNRENVSDQISTFLDFEMAIVSGVIQIEPYDKRTKFGFKIVNYPDLNGNFPKMMDYGVVIIQSHVTKLSVDKDKKFC</sequence>
<comment type="caution">
    <text evidence="1">The sequence shown here is derived from an EMBL/GenBank/DDBJ whole genome shotgun (WGS) entry which is preliminary data.</text>
</comment>
<dbReference type="EMBL" id="CAJOBC010000046">
    <property type="protein sequence ID" value="CAF3525283.1"/>
    <property type="molecule type" value="Genomic_DNA"/>
</dbReference>
<evidence type="ECO:0000313" key="3">
    <source>
        <dbReference type="Proteomes" id="UP000663829"/>
    </source>
</evidence>
<organism evidence="1 3">
    <name type="scientific">Didymodactylos carnosus</name>
    <dbReference type="NCBI Taxonomy" id="1234261"/>
    <lineage>
        <taxon>Eukaryota</taxon>
        <taxon>Metazoa</taxon>
        <taxon>Spiralia</taxon>
        <taxon>Gnathifera</taxon>
        <taxon>Rotifera</taxon>
        <taxon>Eurotatoria</taxon>
        <taxon>Bdelloidea</taxon>
        <taxon>Philodinida</taxon>
        <taxon>Philodinidae</taxon>
        <taxon>Didymodactylos</taxon>
    </lineage>
</organism>
<evidence type="ECO:0000313" key="2">
    <source>
        <dbReference type="EMBL" id="CAF3525283.1"/>
    </source>
</evidence>
<dbReference type="OrthoDB" id="6133590at2759"/>
<protein>
    <submittedName>
        <fullName evidence="1">Uncharacterized protein</fullName>
    </submittedName>
</protein>
<evidence type="ECO:0000313" key="1">
    <source>
        <dbReference type="EMBL" id="CAF0746451.1"/>
    </source>
</evidence>
<gene>
    <name evidence="1" type="ORF">GPM918_LOCUS568</name>
    <name evidence="2" type="ORF">SRO942_LOCUS569</name>
</gene>
<dbReference type="EMBL" id="CAJNOQ010000046">
    <property type="protein sequence ID" value="CAF0746451.1"/>
    <property type="molecule type" value="Genomic_DNA"/>
</dbReference>